<feature type="compositionally biased region" description="Polar residues" evidence="1">
    <location>
        <begin position="643"/>
        <end position="653"/>
    </location>
</feature>
<dbReference type="AlphaFoldDB" id="A0A5C5XJV2"/>
<feature type="compositionally biased region" description="Basic and acidic residues" evidence="1">
    <location>
        <begin position="619"/>
        <end position="638"/>
    </location>
</feature>
<dbReference type="RefSeq" id="WP_146505232.1">
    <property type="nucleotide sequence ID" value="NZ_SJPG01000001.1"/>
</dbReference>
<proteinExistence type="predicted"/>
<reference evidence="2 3" key="1">
    <citation type="submission" date="2019-02" db="EMBL/GenBank/DDBJ databases">
        <title>Deep-cultivation of Planctomycetes and their phenomic and genomic characterization uncovers novel biology.</title>
        <authorList>
            <person name="Wiegand S."/>
            <person name="Jogler M."/>
            <person name="Boedeker C."/>
            <person name="Pinto D."/>
            <person name="Vollmers J."/>
            <person name="Rivas-Marin E."/>
            <person name="Kohn T."/>
            <person name="Peeters S.H."/>
            <person name="Heuer A."/>
            <person name="Rast P."/>
            <person name="Oberbeckmann S."/>
            <person name="Bunk B."/>
            <person name="Jeske O."/>
            <person name="Meyerdierks A."/>
            <person name="Storesund J.E."/>
            <person name="Kallscheuer N."/>
            <person name="Luecker S."/>
            <person name="Lage O.M."/>
            <person name="Pohl T."/>
            <person name="Merkel B.J."/>
            <person name="Hornburger P."/>
            <person name="Mueller R.-W."/>
            <person name="Bruemmer F."/>
            <person name="Labrenz M."/>
            <person name="Spormann A.M."/>
            <person name="Op Den Camp H."/>
            <person name="Overmann J."/>
            <person name="Amann R."/>
            <person name="Jetten M.S.M."/>
            <person name="Mascher T."/>
            <person name="Medema M.H."/>
            <person name="Devos D.P."/>
            <person name="Kaster A.-K."/>
            <person name="Ovreas L."/>
            <person name="Rohde M."/>
            <person name="Galperin M.Y."/>
            <person name="Jogler C."/>
        </authorList>
    </citation>
    <scope>NUCLEOTIDE SEQUENCE [LARGE SCALE GENOMIC DNA]</scope>
    <source>
        <strain evidence="2 3">Pan54</strain>
    </source>
</reference>
<evidence type="ECO:0008006" key="4">
    <source>
        <dbReference type="Google" id="ProtNLM"/>
    </source>
</evidence>
<comment type="caution">
    <text evidence="2">The sequence shown here is derived from an EMBL/GenBank/DDBJ whole genome shotgun (WGS) entry which is preliminary data.</text>
</comment>
<protein>
    <recommendedName>
        <fullName evidence="4">Zinc-finger domain-containing protein</fullName>
    </recommendedName>
</protein>
<gene>
    <name evidence="2" type="ORF">Pan54_42490</name>
</gene>
<feature type="region of interest" description="Disordered" evidence="1">
    <location>
        <begin position="607"/>
        <end position="657"/>
    </location>
</feature>
<evidence type="ECO:0000256" key="1">
    <source>
        <dbReference type="SAM" id="MobiDB-lite"/>
    </source>
</evidence>
<dbReference type="EMBL" id="SJPG01000001">
    <property type="protein sequence ID" value="TWT63496.1"/>
    <property type="molecule type" value="Genomic_DNA"/>
</dbReference>
<accession>A0A5C5XJV2</accession>
<dbReference type="Proteomes" id="UP000316095">
    <property type="component" value="Unassembled WGS sequence"/>
</dbReference>
<name>A0A5C5XJV2_9PLAN</name>
<sequence>MNEELNEELISAYLDDELEGAERDAVKSRLDINMHDECLFNEFRQLGDLLRDLPREPAPVGMVEVVRRQLERQTLFLTTQTVKAFSTVARWSNRWLAGGLASVLMLCFGSYYLFQQQEFHTEVAMTSHAPVENTYDVRLADTSGDYLAHSHSRGTSYFDVYDGSVAQFKKEAAKAPREHFHLKLQSTPLAEMESHDLASTDLESLPENAIALEEQSPPLATGSLIEQPESMAGISFSASDLPPPPVPAQLERSILERLNESPKLDRKLQAGELVRLLQESDGEVALVELSVVDVRFACGQVQLLLVQNDIAESQQQGSLNGLAENQPVQRANTQVQEETEIRQSDGFKNEGNIAENLYATPQPQVAKPIAEKKKAAVKQELVAFYIDAPTESILNSLNQLESLDQVQKIHVGEAPHLSYDYYSVVPMDAENPLDESLPLIVNVFNRAYYANGMSGGTGGSKDEALSPEDAELQKNFRIDQLEMSGDELFAKNYGRQLRFLYSPVDNLEALESEQQQRIRDDISLETSLPQPGQDHRPIANSPVTKSPENAPTTAGKPESEAVAFSLQDKHADDGVDPQTQAYQVTVNLIPLQKPVEESVSALNKSAKPFSEPTALGVNHPEKDSGDENGRVMERKSGELETPVASTPEPTAKQSLRRTRMVIVLTPVNAE</sequence>
<feature type="compositionally biased region" description="Polar residues" evidence="1">
    <location>
        <begin position="541"/>
        <end position="552"/>
    </location>
</feature>
<feature type="region of interest" description="Disordered" evidence="1">
    <location>
        <begin position="526"/>
        <end position="561"/>
    </location>
</feature>
<evidence type="ECO:0000313" key="2">
    <source>
        <dbReference type="EMBL" id="TWT63496.1"/>
    </source>
</evidence>
<evidence type="ECO:0000313" key="3">
    <source>
        <dbReference type="Proteomes" id="UP000316095"/>
    </source>
</evidence>
<organism evidence="2 3">
    <name type="scientific">Rubinisphaera italica</name>
    <dbReference type="NCBI Taxonomy" id="2527969"/>
    <lineage>
        <taxon>Bacteria</taxon>
        <taxon>Pseudomonadati</taxon>
        <taxon>Planctomycetota</taxon>
        <taxon>Planctomycetia</taxon>
        <taxon>Planctomycetales</taxon>
        <taxon>Planctomycetaceae</taxon>
        <taxon>Rubinisphaera</taxon>
    </lineage>
</organism>
<keyword evidence="3" id="KW-1185">Reference proteome</keyword>
<dbReference type="OrthoDB" id="278997at2"/>